<dbReference type="GO" id="GO:0004865">
    <property type="term" value="F:protein serine/threonine phosphatase inhibitor activity"/>
    <property type="evidence" value="ECO:0007669"/>
    <property type="project" value="UniProtKB-UniRule"/>
</dbReference>
<proteinExistence type="inferred from homology"/>
<feature type="compositionally biased region" description="Basic and acidic residues" evidence="4">
    <location>
        <begin position="173"/>
        <end position="185"/>
    </location>
</feature>
<keyword evidence="6" id="KW-1185">Reference proteome</keyword>
<comment type="function">
    <text evidence="1 3">Regulator of type 1 phosphatases which maintains protein phosphatase activity under strict control.</text>
</comment>
<evidence type="ECO:0000256" key="4">
    <source>
        <dbReference type="SAM" id="MobiDB-lite"/>
    </source>
</evidence>
<evidence type="ECO:0000256" key="2">
    <source>
        <dbReference type="ARBA" id="ARBA00005605"/>
    </source>
</evidence>
<keyword evidence="3" id="KW-0539">Nucleus</keyword>
<evidence type="ECO:0000256" key="3">
    <source>
        <dbReference type="RuleBase" id="RU367162"/>
    </source>
</evidence>
<name>A0AAF0DC84_9EURO</name>
<organism evidence="5 6">
    <name type="scientific">Emydomyces testavorans</name>
    <dbReference type="NCBI Taxonomy" id="2070801"/>
    <lineage>
        <taxon>Eukaryota</taxon>
        <taxon>Fungi</taxon>
        <taxon>Dikarya</taxon>
        <taxon>Ascomycota</taxon>
        <taxon>Pezizomycotina</taxon>
        <taxon>Eurotiomycetes</taxon>
        <taxon>Eurotiomycetidae</taxon>
        <taxon>Onygenales</taxon>
        <taxon>Nannizziopsiaceae</taxon>
        <taxon>Emydomyces</taxon>
    </lineage>
</organism>
<accession>A0AAF0DC84</accession>
<feature type="compositionally biased region" description="Acidic residues" evidence="4">
    <location>
        <begin position="100"/>
        <end position="122"/>
    </location>
</feature>
<dbReference type="EMBL" id="CP120627">
    <property type="protein sequence ID" value="WEW55628.1"/>
    <property type="molecule type" value="Genomic_DNA"/>
</dbReference>
<comment type="similarity">
    <text evidence="2 3">Belongs to the YPI1 family.</text>
</comment>
<feature type="compositionally biased region" description="Basic residues" evidence="4">
    <location>
        <begin position="135"/>
        <end position="145"/>
    </location>
</feature>
<sequence>MTRRRQPNPPASGIAATEIESPHAQQTRHGLPIAGTLRLRGEVTTTTTATTTEEEPPAEQRRIQWAEDVVDNEGQGKKSSKVCCIYHKPRAVGESSSESDSSDSDSDSSDGDDVDNDSEVDTGEARLSHGSGRSSARRSRRHHDHNNRDEDGAHPADCGKPQKRKPKLNAYERVPKYTKKGEDTR</sequence>
<dbReference type="GO" id="GO:0005634">
    <property type="term" value="C:nucleus"/>
    <property type="evidence" value="ECO:0007669"/>
    <property type="project" value="UniProtKB-SubCell"/>
</dbReference>
<dbReference type="Proteomes" id="UP001219355">
    <property type="component" value="Chromosome 1"/>
</dbReference>
<dbReference type="InterPro" id="IPR011107">
    <property type="entry name" value="PPI_Ypi1"/>
</dbReference>
<dbReference type="AlphaFoldDB" id="A0AAF0DC84"/>
<dbReference type="PANTHER" id="PTHR20835:SF0">
    <property type="entry name" value="E3 UBIQUITIN-PROTEIN LIGASE PPP1R11"/>
    <property type="match status" value="1"/>
</dbReference>
<dbReference type="Pfam" id="PF07491">
    <property type="entry name" value="PPI_Ypi1"/>
    <property type="match status" value="1"/>
</dbReference>
<reference evidence="5" key="1">
    <citation type="submission" date="2023-03" db="EMBL/GenBank/DDBJ databases">
        <title>Emydomyces testavorans Genome Sequence.</title>
        <authorList>
            <person name="Hoyer L."/>
        </authorList>
    </citation>
    <scope>NUCLEOTIDE SEQUENCE</scope>
    <source>
        <strain evidence="5">16-2883</strain>
    </source>
</reference>
<evidence type="ECO:0000313" key="6">
    <source>
        <dbReference type="Proteomes" id="UP001219355"/>
    </source>
</evidence>
<evidence type="ECO:0000313" key="5">
    <source>
        <dbReference type="EMBL" id="WEW55628.1"/>
    </source>
</evidence>
<evidence type="ECO:0000256" key="1">
    <source>
        <dbReference type="ARBA" id="ARBA00003401"/>
    </source>
</evidence>
<gene>
    <name evidence="5" type="primary">YPI1</name>
    <name evidence="5" type="ORF">PRK78_001059</name>
</gene>
<protein>
    <recommendedName>
        <fullName evidence="3">Type 1 phosphatases regulator</fullName>
    </recommendedName>
</protein>
<feature type="region of interest" description="Disordered" evidence="4">
    <location>
        <begin position="1"/>
        <end position="185"/>
    </location>
</feature>
<comment type="subcellular location">
    <subcellularLocation>
        <location evidence="3">Nucleus</location>
    </subcellularLocation>
</comment>
<dbReference type="GO" id="GO:0008157">
    <property type="term" value="F:protein phosphatase 1 binding"/>
    <property type="evidence" value="ECO:0007669"/>
    <property type="project" value="TreeGrafter"/>
</dbReference>
<dbReference type="PANTHER" id="PTHR20835">
    <property type="entry name" value="E3 UBIQUITIN-PROTEIN LIGASE PPP1R11-RELATED"/>
    <property type="match status" value="1"/>
</dbReference>